<dbReference type="PROSITE" id="PS51186">
    <property type="entry name" value="GNAT"/>
    <property type="match status" value="1"/>
</dbReference>
<dbReference type="Proteomes" id="UP000246722">
    <property type="component" value="Unassembled WGS sequence"/>
</dbReference>
<dbReference type="InterPro" id="IPR016181">
    <property type="entry name" value="Acyl_CoA_acyltransferase"/>
</dbReference>
<keyword evidence="5" id="KW-1185">Reference proteome</keyword>
<dbReference type="AlphaFoldDB" id="A0A318A4N4"/>
<gene>
    <name evidence="4" type="ORF">CTB96_00385</name>
</gene>
<dbReference type="Gene3D" id="3.40.630.30">
    <property type="match status" value="1"/>
</dbReference>
<dbReference type="PANTHER" id="PTHR43877:SF2">
    <property type="entry name" value="AMINOALKYLPHOSPHONATE N-ACETYLTRANSFERASE-RELATED"/>
    <property type="match status" value="1"/>
</dbReference>
<feature type="domain" description="N-acetyltransferase" evidence="3">
    <location>
        <begin position="46"/>
        <end position="194"/>
    </location>
</feature>
<proteinExistence type="predicted"/>
<keyword evidence="2" id="KW-0012">Acyltransferase</keyword>
<keyword evidence="1 4" id="KW-0808">Transferase</keyword>
<dbReference type="EMBL" id="QHLY01000003">
    <property type="protein sequence ID" value="PXA73325.1"/>
    <property type="molecule type" value="Genomic_DNA"/>
</dbReference>
<dbReference type="SUPFAM" id="SSF55729">
    <property type="entry name" value="Acyl-CoA N-acyltransferases (Nat)"/>
    <property type="match status" value="1"/>
</dbReference>
<dbReference type="InterPro" id="IPR050832">
    <property type="entry name" value="Bact_Acetyltransf"/>
</dbReference>
<protein>
    <submittedName>
        <fullName evidence="4">GNAT family N-acetyltransferase</fullName>
    </submittedName>
</protein>
<dbReference type="GO" id="GO:0016747">
    <property type="term" value="F:acyltransferase activity, transferring groups other than amino-acyl groups"/>
    <property type="evidence" value="ECO:0007669"/>
    <property type="project" value="InterPro"/>
</dbReference>
<evidence type="ECO:0000256" key="1">
    <source>
        <dbReference type="ARBA" id="ARBA00022679"/>
    </source>
</evidence>
<comment type="caution">
    <text evidence="4">The sequence shown here is derived from an EMBL/GenBank/DDBJ whole genome shotgun (WGS) entry which is preliminary data.</text>
</comment>
<evidence type="ECO:0000313" key="4">
    <source>
        <dbReference type="EMBL" id="PXA73325.1"/>
    </source>
</evidence>
<dbReference type="Pfam" id="PF00583">
    <property type="entry name" value="Acetyltransf_1"/>
    <property type="match status" value="1"/>
</dbReference>
<dbReference type="PANTHER" id="PTHR43877">
    <property type="entry name" value="AMINOALKYLPHOSPHONATE N-ACETYLTRANSFERASE-RELATED-RELATED"/>
    <property type="match status" value="1"/>
</dbReference>
<evidence type="ECO:0000256" key="2">
    <source>
        <dbReference type="ARBA" id="ARBA00023315"/>
    </source>
</evidence>
<evidence type="ECO:0000259" key="3">
    <source>
        <dbReference type="PROSITE" id="PS51186"/>
    </source>
</evidence>
<organism evidence="4 5">
    <name type="scientific">Cryobacterium arcticum</name>
    <dbReference type="NCBI Taxonomy" id="670052"/>
    <lineage>
        <taxon>Bacteria</taxon>
        <taxon>Bacillati</taxon>
        <taxon>Actinomycetota</taxon>
        <taxon>Actinomycetes</taxon>
        <taxon>Micrococcales</taxon>
        <taxon>Microbacteriaceae</taxon>
        <taxon>Cryobacterium</taxon>
    </lineage>
</organism>
<evidence type="ECO:0000313" key="5">
    <source>
        <dbReference type="Proteomes" id="UP000246722"/>
    </source>
</evidence>
<accession>A0A318A4N4</accession>
<reference evidence="4 5" key="1">
    <citation type="submission" date="2018-05" db="EMBL/GenBank/DDBJ databases">
        <title>Genetic diversity of glacier-inhabiting Cryobacterium bacteria in China and description of Cryobacterium mengkeensis sp. nov. and Arthrobacter glacialis sp. nov.</title>
        <authorList>
            <person name="Liu Q."/>
            <person name="Xin Y.-H."/>
        </authorList>
    </citation>
    <scope>NUCLEOTIDE SEQUENCE [LARGE SCALE GENOMIC DNA]</scope>
    <source>
        <strain evidence="4 5">SK-1</strain>
    </source>
</reference>
<dbReference type="CDD" id="cd04301">
    <property type="entry name" value="NAT_SF"/>
    <property type="match status" value="1"/>
</dbReference>
<name>A0A318A4N4_9MICO</name>
<sequence length="200" mass="21854">MRRHGGKDPALDCWIHGHVPSVLAPVKGAELFAPAAWCTLGPVDYLVVALASIEVAPLLTGLRQEYETRYGPGAGDSVLDVEAAEFDAPTGAFLVLVDDGTTVAGGGLRRIDDETVEVKRMWTNPDYRRQGHASRLLRELAGLAEQLGYRRVRLETGYAQPEALAMYRRLGFSEIDSFGPYEGATAFELDLATEARTPRH</sequence>
<dbReference type="InterPro" id="IPR000182">
    <property type="entry name" value="GNAT_dom"/>
</dbReference>